<evidence type="ECO:0000313" key="3">
    <source>
        <dbReference type="Proteomes" id="UP001160148"/>
    </source>
</evidence>
<comment type="caution">
    <text evidence="2">The sequence shown here is derived from an EMBL/GenBank/DDBJ whole genome shotgun (WGS) entry which is preliminary data.</text>
</comment>
<gene>
    <name evidence="2" type="ORF">MEUPH1_LOCUS7884</name>
</gene>
<feature type="region of interest" description="Disordered" evidence="1">
    <location>
        <begin position="165"/>
        <end position="208"/>
    </location>
</feature>
<keyword evidence="3" id="KW-1185">Reference proteome</keyword>
<dbReference type="AlphaFoldDB" id="A0AAV0W711"/>
<protein>
    <submittedName>
        <fullName evidence="2">Uncharacterized protein</fullName>
    </submittedName>
</protein>
<evidence type="ECO:0000313" key="2">
    <source>
        <dbReference type="EMBL" id="CAI6351550.1"/>
    </source>
</evidence>
<evidence type="ECO:0000256" key="1">
    <source>
        <dbReference type="SAM" id="MobiDB-lite"/>
    </source>
</evidence>
<dbReference type="EMBL" id="CARXXK010000001">
    <property type="protein sequence ID" value="CAI6351550.1"/>
    <property type="molecule type" value="Genomic_DNA"/>
</dbReference>
<reference evidence="2 3" key="1">
    <citation type="submission" date="2023-01" db="EMBL/GenBank/DDBJ databases">
        <authorList>
            <person name="Whitehead M."/>
        </authorList>
    </citation>
    <scope>NUCLEOTIDE SEQUENCE [LARGE SCALE GENOMIC DNA]</scope>
</reference>
<feature type="compositionally biased region" description="Low complexity" evidence="1">
    <location>
        <begin position="175"/>
        <end position="187"/>
    </location>
</feature>
<organism evidence="2 3">
    <name type="scientific">Macrosiphum euphorbiae</name>
    <name type="common">potato aphid</name>
    <dbReference type="NCBI Taxonomy" id="13131"/>
    <lineage>
        <taxon>Eukaryota</taxon>
        <taxon>Metazoa</taxon>
        <taxon>Ecdysozoa</taxon>
        <taxon>Arthropoda</taxon>
        <taxon>Hexapoda</taxon>
        <taxon>Insecta</taxon>
        <taxon>Pterygota</taxon>
        <taxon>Neoptera</taxon>
        <taxon>Paraneoptera</taxon>
        <taxon>Hemiptera</taxon>
        <taxon>Sternorrhyncha</taxon>
        <taxon>Aphidomorpha</taxon>
        <taxon>Aphidoidea</taxon>
        <taxon>Aphididae</taxon>
        <taxon>Macrosiphini</taxon>
        <taxon>Macrosiphum</taxon>
    </lineage>
</organism>
<accession>A0AAV0W711</accession>
<sequence length="284" mass="29909">MAPLHYYNPYYLRLDLKTHSTRLLHSSIQQTSVDATPEHHAAVVSGLTAAGVLLPEPEVLASAPAVPSLLQRSDHRSCSIASTGKKTVAFADTVDVCGGGDDDDEDDDDDIVDINHRLIAAAATETAAEVRIQVLPAPVVRPRSTNVLQVHSQTGEVVGDLLIERKRDPPPSLSPPSTATNTATPSPVDDDPSTCSASGSNRRKRHEMFCRRRQSPVYSCDDGAGETAYVVGSPAADSASSSSVYESCDDDLSAVVVLGAELGRPPLRRSAAAAVHGYAGCCPS</sequence>
<proteinExistence type="predicted"/>
<dbReference type="Proteomes" id="UP001160148">
    <property type="component" value="Unassembled WGS sequence"/>
</dbReference>
<name>A0AAV0W711_9HEMI</name>